<keyword evidence="1" id="KW-0863">Zinc-finger</keyword>
<keyword evidence="6" id="KW-1185">Reference proteome</keyword>
<keyword evidence="1" id="KW-0479">Metal-binding</keyword>
<dbReference type="Gene3D" id="3.30.160.60">
    <property type="entry name" value="Classic Zinc Finger"/>
    <property type="match status" value="1"/>
</dbReference>
<dbReference type="SMART" id="SM00355">
    <property type="entry name" value="ZnF_C2H2"/>
    <property type="match status" value="2"/>
</dbReference>
<dbReference type="EMBL" id="CAJOBG010005288">
    <property type="protein sequence ID" value="CAF4146948.1"/>
    <property type="molecule type" value="Genomic_DNA"/>
</dbReference>
<comment type="caution">
    <text evidence="3">The sequence shown here is derived from an EMBL/GenBank/DDBJ whole genome shotgun (WGS) entry which is preliminary data.</text>
</comment>
<gene>
    <name evidence="4" type="ORF">OVN521_LOCUS23381</name>
    <name evidence="3" type="ORF">WKI299_LOCUS16598</name>
</gene>
<feature type="domain" description="C2H2-type" evidence="2">
    <location>
        <begin position="6"/>
        <end position="36"/>
    </location>
</feature>
<proteinExistence type="predicted"/>
<dbReference type="Proteomes" id="UP000663866">
    <property type="component" value="Unassembled WGS sequence"/>
</dbReference>
<evidence type="ECO:0000313" key="6">
    <source>
        <dbReference type="Proteomes" id="UP000663866"/>
    </source>
</evidence>
<evidence type="ECO:0000256" key="1">
    <source>
        <dbReference type="PROSITE-ProRule" id="PRU00042"/>
    </source>
</evidence>
<dbReference type="AlphaFoldDB" id="A0A816S3Z8"/>
<dbReference type="PANTHER" id="PTHR31912:SF34">
    <property type="entry name" value="NOTOCHORD-RELATED PROTEIN"/>
    <property type="match status" value="1"/>
</dbReference>
<dbReference type="PANTHER" id="PTHR31912">
    <property type="entry name" value="IP13529P"/>
    <property type="match status" value="1"/>
</dbReference>
<dbReference type="EMBL" id="CAJNRF010006639">
    <property type="protein sequence ID" value="CAF2083176.1"/>
    <property type="molecule type" value="Genomic_DNA"/>
</dbReference>
<sequence>MSHDHYFCPLCTSANVFKSYSTLFTHIRNEHSDESPFMIRCELNALCGSRYSSFDSYRQHIYRCHRSLIDPFDNDHSGSVTIEKALNDIGGSSVDCISSNEPDLTIDSDEFIYPEEELSEIDYQSINFGPILNNVFDQNTRFTKLTAFYTYFLLELREHHLLPQKVVQLITSNICILLDIIIEITNAKTLSSCAPVIDFATVLREINQIISFISKNEYQFLKQCTEHFDYQPPTKIMLNTAEECANYVPLKQSVSCMLHDDQLLQAIIDNIKSLSTCTAKDKDLIISNRQCRSVRSNLVRPTNSNALLLKLYTDGIDITNPIGPKKDSHKLTCFYYLLDDLPEIVRSQVDSIDLHCLCYTKNLNNDNSRRMLMNILAEDLNKLQIEGISIPRLSSRIYFVFSTFCADNLASNEIGGFQKNFNGGHFCRHCFITHENQHIPLTDISFVPRSRLKHDKIVNHIIANNGRQTVQGVKGLSWFHDLIGFHSTESLPPDIMHDIAEGACPLITSALLKEAVQQRLLTYTDIEQRTSNFVYGFYDSSNKPPPIKKQHLTTSYIAGTASQKLCLFQLFPVIFHDIIDHLTLMILYTVLCEIISYVYSNPIRKSWISYMNELCKRFHALMVEHLPDLVTPKVHFITEYPRSIEKHGLPILNSCLRFEAKHLYFKQIASRAFNFKNPLLILAKRYQLRSCLLNKTKSVSLSAVTTIRSSKLIEWSKLSHSVQHLLMKDVNKINTIYECSSIDYHHINIRPGSIVVHHLAHAEEIPVFCQIYCILKVEDKCMIIAEILDTISFNDKLWSYQIEFTGTLIKIDIEHCFSIFPHCLDSYVVEQSHYINILTRLTKK</sequence>
<accession>A0A816S3Z8</accession>
<dbReference type="Proteomes" id="UP000663856">
    <property type="component" value="Unassembled WGS sequence"/>
</dbReference>
<dbReference type="InterPro" id="IPR013087">
    <property type="entry name" value="Znf_C2H2_type"/>
</dbReference>
<name>A0A816S3Z8_9BILA</name>
<evidence type="ECO:0000313" key="4">
    <source>
        <dbReference type="EMBL" id="CAF4146948.1"/>
    </source>
</evidence>
<dbReference type="PROSITE" id="PS50157">
    <property type="entry name" value="ZINC_FINGER_C2H2_2"/>
    <property type="match status" value="1"/>
</dbReference>
<protein>
    <recommendedName>
        <fullName evidence="2">C2H2-type domain-containing protein</fullName>
    </recommendedName>
</protein>
<evidence type="ECO:0000313" key="5">
    <source>
        <dbReference type="Proteomes" id="UP000663856"/>
    </source>
</evidence>
<dbReference type="GO" id="GO:0008270">
    <property type="term" value="F:zinc ion binding"/>
    <property type="evidence" value="ECO:0007669"/>
    <property type="project" value="UniProtKB-KW"/>
</dbReference>
<organism evidence="3 5">
    <name type="scientific">Rotaria magnacalcarata</name>
    <dbReference type="NCBI Taxonomy" id="392030"/>
    <lineage>
        <taxon>Eukaryota</taxon>
        <taxon>Metazoa</taxon>
        <taxon>Spiralia</taxon>
        <taxon>Gnathifera</taxon>
        <taxon>Rotifera</taxon>
        <taxon>Eurotatoria</taxon>
        <taxon>Bdelloidea</taxon>
        <taxon>Philodinida</taxon>
        <taxon>Philodinidae</taxon>
        <taxon>Rotaria</taxon>
    </lineage>
</organism>
<evidence type="ECO:0000313" key="3">
    <source>
        <dbReference type="EMBL" id="CAF2083176.1"/>
    </source>
</evidence>
<evidence type="ECO:0000259" key="2">
    <source>
        <dbReference type="PROSITE" id="PS50157"/>
    </source>
</evidence>
<reference evidence="3" key="1">
    <citation type="submission" date="2021-02" db="EMBL/GenBank/DDBJ databases">
        <authorList>
            <person name="Nowell W R."/>
        </authorList>
    </citation>
    <scope>NUCLEOTIDE SEQUENCE</scope>
</reference>
<keyword evidence="1" id="KW-0862">Zinc</keyword>